<proteinExistence type="predicted"/>
<accession>A0A1X7UC41</accession>
<dbReference type="PANTHER" id="PTHR47331">
    <property type="entry name" value="PHD-TYPE DOMAIN-CONTAINING PROTEIN"/>
    <property type="match status" value="1"/>
</dbReference>
<organism evidence="2">
    <name type="scientific">Amphimedon queenslandica</name>
    <name type="common">Sponge</name>
    <dbReference type="NCBI Taxonomy" id="400682"/>
    <lineage>
        <taxon>Eukaryota</taxon>
        <taxon>Metazoa</taxon>
        <taxon>Porifera</taxon>
        <taxon>Demospongiae</taxon>
        <taxon>Heteroscleromorpha</taxon>
        <taxon>Haplosclerida</taxon>
        <taxon>Niphatidae</taxon>
        <taxon>Amphimedon</taxon>
    </lineage>
</organism>
<protein>
    <recommendedName>
        <fullName evidence="1">DUF5641 domain-containing protein</fullName>
    </recommendedName>
</protein>
<dbReference type="PANTHER" id="PTHR47331:SF5">
    <property type="entry name" value="RIBONUCLEASE H"/>
    <property type="match status" value="1"/>
</dbReference>
<reference evidence="2" key="1">
    <citation type="submission" date="2017-05" db="UniProtKB">
        <authorList>
            <consortium name="EnsemblMetazoa"/>
        </authorList>
    </citation>
    <scope>IDENTIFICATION</scope>
</reference>
<dbReference type="Pfam" id="PF18701">
    <property type="entry name" value="DUF5641"/>
    <property type="match status" value="1"/>
</dbReference>
<evidence type="ECO:0000313" key="2">
    <source>
        <dbReference type="EnsemblMetazoa" id="Aqu2.1.25060_001"/>
    </source>
</evidence>
<dbReference type="EnsemblMetazoa" id="Aqu2.1.25060_001">
    <property type="protein sequence ID" value="Aqu2.1.25060_001"/>
    <property type="gene ID" value="Aqu2.1.25060"/>
</dbReference>
<sequence>MKHLNKTIDNFWTRWRSEYLLGLREQHCISKRSTKEGQVSVGDVVIIHKDNLKRGFWDLGTVTELIPGKNRLI</sequence>
<name>A0A1X7UC41_AMPQE</name>
<evidence type="ECO:0000259" key="1">
    <source>
        <dbReference type="Pfam" id="PF18701"/>
    </source>
</evidence>
<feature type="domain" description="DUF5641" evidence="1">
    <location>
        <begin position="2"/>
        <end position="72"/>
    </location>
</feature>
<dbReference type="AlphaFoldDB" id="A0A1X7UC41"/>
<dbReference type="InParanoid" id="A0A1X7UC41"/>
<dbReference type="InterPro" id="IPR040676">
    <property type="entry name" value="DUF5641"/>
</dbReference>